<dbReference type="GO" id="GO:0008168">
    <property type="term" value="F:methyltransferase activity"/>
    <property type="evidence" value="ECO:0007669"/>
    <property type="project" value="UniProtKB-KW"/>
</dbReference>
<dbReference type="InterPro" id="IPR029063">
    <property type="entry name" value="SAM-dependent_MTases_sf"/>
</dbReference>
<gene>
    <name evidence="5" type="ORF">LJ656_19360</name>
</gene>
<keyword evidence="2 4" id="KW-0489">Methyltransferase</keyword>
<dbReference type="Gene3D" id="3.40.50.150">
    <property type="entry name" value="Vaccinia Virus protein VP39"/>
    <property type="match status" value="1"/>
</dbReference>
<dbReference type="NCBIfam" id="TIGR00027">
    <property type="entry name" value="mthyl_TIGR00027"/>
    <property type="match status" value="1"/>
</dbReference>
<evidence type="ECO:0000256" key="2">
    <source>
        <dbReference type="ARBA" id="ARBA00022603"/>
    </source>
</evidence>
<evidence type="ECO:0000256" key="3">
    <source>
        <dbReference type="ARBA" id="ARBA00022679"/>
    </source>
</evidence>
<reference evidence="5 6" key="1">
    <citation type="submission" date="2021-11" db="EMBL/GenBank/DDBJ databases">
        <authorList>
            <person name="Oh E.-T."/>
            <person name="Kim S.-B."/>
        </authorList>
    </citation>
    <scope>NUCLEOTIDE SEQUENCE [LARGE SCALE GENOMIC DNA]</scope>
    <source>
        <strain evidence="5 6">MMS20-SJTR3</strain>
    </source>
</reference>
<accession>A0ABS8JXX3</accession>
<name>A0ABS8JXX3_9BURK</name>
<comment type="function">
    <text evidence="4">Exhibits S-adenosyl-L-methionine-dependent methyltransferase activity.</text>
</comment>
<comment type="similarity">
    <text evidence="1 4">Belongs to the UPF0677 family.</text>
</comment>
<keyword evidence="4" id="KW-0949">S-adenosyl-L-methionine</keyword>
<evidence type="ECO:0000313" key="6">
    <source>
        <dbReference type="Proteomes" id="UP001431019"/>
    </source>
</evidence>
<keyword evidence="3" id="KW-0808">Transferase</keyword>
<evidence type="ECO:0000313" key="5">
    <source>
        <dbReference type="EMBL" id="MCC8394756.1"/>
    </source>
</evidence>
<protein>
    <recommendedName>
        <fullName evidence="4">S-adenosyl-L-methionine-dependent methyltransferase</fullName>
        <ecNumber evidence="4">2.1.1.-</ecNumber>
    </recommendedName>
</protein>
<evidence type="ECO:0000256" key="1">
    <source>
        <dbReference type="ARBA" id="ARBA00008138"/>
    </source>
</evidence>
<organism evidence="5 6">
    <name type="scientific">Paraburkholderia sejongensis</name>
    <dbReference type="NCBI Taxonomy" id="2886946"/>
    <lineage>
        <taxon>Bacteria</taxon>
        <taxon>Pseudomonadati</taxon>
        <taxon>Pseudomonadota</taxon>
        <taxon>Betaproteobacteria</taxon>
        <taxon>Burkholderiales</taxon>
        <taxon>Burkholderiaceae</taxon>
        <taxon>Paraburkholderia</taxon>
    </lineage>
</organism>
<dbReference type="EMBL" id="JAJITD010000009">
    <property type="protein sequence ID" value="MCC8394756.1"/>
    <property type="molecule type" value="Genomic_DNA"/>
</dbReference>
<dbReference type="PANTHER" id="PTHR43619:SF2">
    <property type="entry name" value="S-ADENOSYL-L-METHIONINE-DEPENDENT METHYLTRANSFERASES SUPERFAMILY PROTEIN"/>
    <property type="match status" value="1"/>
</dbReference>
<proteinExistence type="inferred from homology"/>
<dbReference type="RefSeq" id="WP_230510986.1">
    <property type="nucleotide sequence ID" value="NZ_JAJITD010000009.1"/>
</dbReference>
<comment type="caution">
    <text evidence="5">The sequence shown here is derived from an EMBL/GenBank/DDBJ whole genome shotgun (WGS) entry which is preliminary data.</text>
</comment>
<dbReference type="SUPFAM" id="SSF53335">
    <property type="entry name" value="S-adenosyl-L-methionine-dependent methyltransferases"/>
    <property type="match status" value="1"/>
</dbReference>
<sequence>MNDQPAAAPDSTAARVALWRALHVQADAPPHVLEDEVGLQLLAPAEDWRSRGDMDPQFTRPFRASIVARARFIEDLVVEQVGRGVAQYVILGAGLDSFAQRRPDLAARLTVFEVDPPEPQAWKRRRLLELGFGVPDWLRFVPVDFEAGDNWRQRLVDEGFDPGKPAVVVSTGVSMYLTKEANAATLREVAALAPGSTFAMTFLLPLEMADPDVRPGLEMAEKGARASGTPFISFFTPPQIVALAVDAGFATARHVSAADLGERYFAGRTDGLRPPANAEELLVAST</sequence>
<dbReference type="InterPro" id="IPR007213">
    <property type="entry name" value="Ppm1/Ppm2/Tcmp"/>
</dbReference>
<dbReference type="Pfam" id="PF04072">
    <property type="entry name" value="LCM"/>
    <property type="match status" value="1"/>
</dbReference>
<dbReference type="Proteomes" id="UP001431019">
    <property type="component" value="Unassembled WGS sequence"/>
</dbReference>
<dbReference type="PANTHER" id="PTHR43619">
    <property type="entry name" value="S-ADENOSYL-L-METHIONINE-DEPENDENT METHYLTRANSFERASE YKTD-RELATED"/>
    <property type="match status" value="1"/>
</dbReference>
<dbReference type="EC" id="2.1.1.-" evidence="4"/>
<evidence type="ECO:0000256" key="4">
    <source>
        <dbReference type="RuleBase" id="RU362030"/>
    </source>
</evidence>
<dbReference type="GO" id="GO:0032259">
    <property type="term" value="P:methylation"/>
    <property type="evidence" value="ECO:0007669"/>
    <property type="project" value="UniProtKB-KW"/>
</dbReference>
<dbReference type="InterPro" id="IPR011610">
    <property type="entry name" value="SAM_mthyl_Trfase_ML2640-like"/>
</dbReference>
<keyword evidence="6" id="KW-1185">Reference proteome</keyword>